<evidence type="ECO:0000313" key="7">
    <source>
        <dbReference type="Proteomes" id="UP000078284"/>
    </source>
</evidence>
<evidence type="ECO:0000313" key="4">
    <source>
        <dbReference type="EMBL" id="CAA0164555.1"/>
    </source>
</evidence>
<dbReference type="EMBL" id="CACRSJ010000104">
    <property type="protein sequence ID" value="VYS44993.1"/>
    <property type="molecule type" value="Genomic_DNA"/>
</dbReference>
<feature type="transmembrane region" description="Helical" evidence="2">
    <location>
        <begin position="14"/>
        <end position="34"/>
    </location>
</feature>
<dbReference type="EMBL" id="LUHQ01000001">
    <property type="protein sequence ID" value="OAP14568.1"/>
    <property type="molecule type" value="Genomic_DNA"/>
</dbReference>
<dbReference type="SMR" id="A0A178W895"/>
<dbReference type="Proteomes" id="UP000434276">
    <property type="component" value="Unassembled WGS sequence"/>
</dbReference>
<dbReference type="GeneID" id="5007662"/>
<dbReference type="EMBL" id="CACSHJ010000087">
    <property type="protein sequence ID" value="CAA0164555.1"/>
    <property type="molecule type" value="Genomic_DNA"/>
</dbReference>
<evidence type="ECO:0008006" key="10">
    <source>
        <dbReference type="Google" id="ProtNLM"/>
    </source>
</evidence>
<dbReference type="Araport" id="AT1G04555"/>
<keyword evidence="2" id="KW-0812">Transmembrane</keyword>
<keyword evidence="2" id="KW-0472">Membrane</keyword>
<dbReference type="RefSeq" id="NP_001077457.1">
    <property type="nucleotide sequence ID" value="NM_001083988.3"/>
</dbReference>
<accession>A0A178W895</accession>
<evidence type="ECO:0000313" key="5">
    <source>
        <dbReference type="EMBL" id="OAP14568.1"/>
    </source>
</evidence>
<name>A0A178W895_ARATH</name>
<reference evidence="7" key="1">
    <citation type="journal article" date="2016" name="Proc. Natl. Acad. Sci. U.S.A.">
        <title>Chromosome-level assembly of Arabidopsis thaliana Ler reveals the extent of translocation and inversion polymorphisms.</title>
        <authorList>
            <person name="Zapata L."/>
            <person name="Ding J."/>
            <person name="Willing E.M."/>
            <person name="Hartwig B."/>
            <person name="Bezdan D."/>
            <person name="Jiao W.B."/>
            <person name="Patel V."/>
            <person name="Velikkakam James G."/>
            <person name="Koornneef M."/>
            <person name="Ossowski S."/>
            <person name="Schneeberger K."/>
        </authorList>
    </citation>
    <scope>NUCLEOTIDE SEQUENCE [LARGE SCALE GENOMIC DNA]</scope>
    <source>
        <strain evidence="7">cv. Landsberg erecta</strain>
    </source>
</reference>
<proteinExistence type="predicted"/>
<dbReference type="AlphaFoldDB" id="A0A178W895"/>
<keyword evidence="2" id="KW-1133">Transmembrane helix</keyword>
<evidence type="ECO:0000256" key="1">
    <source>
        <dbReference type="SAM" id="MobiDB-lite"/>
    </source>
</evidence>
<dbReference type="OrthoDB" id="994207at2759"/>
<dbReference type="Proteomes" id="UP000078284">
    <property type="component" value="Chromosome 1"/>
</dbReference>
<evidence type="ECO:0000313" key="9">
    <source>
        <dbReference type="Proteomes" id="UP000434276"/>
    </source>
</evidence>
<dbReference type="PANTHER" id="PTHR33344:SF7">
    <property type="entry name" value="TRANSMEMBRANE PROTEIN"/>
    <property type="match status" value="1"/>
</dbReference>
<feature type="region of interest" description="Disordered" evidence="1">
    <location>
        <begin position="130"/>
        <end position="152"/>
    </location>
</feature>
<gene>
    <name evidence="3" type="ordered locus">At1g04555</name>
    <name evidence="5" type="ordered locus">AXX17_At1g03840</name>
    <name evidence="6" type="ORF">AN1_LOCUS500</name>
    <name evidence="4" type="ORF">C24_LOCUS412</name>
</gene>
<feature type="compositionally biased region" description="Low complexity" evidence="1">
    <location>
        <begin position="141"/>
        <end position="152"/>
    </location>
</feature>
<dbReference type="PANTHER" id="PTHR33344">
    <property type="entry name" value="OS02G0761600 PROTEIN"/>
    <property type="match status" value="1"/>
</dbReference>
<evidence type="ECO:0000313" key="8">
    <source>
        <dbReference type="Proteomes" id="UP000426265"/>
    </source>
</evidence>
<dbReference type="Proteomes" id="UP000426265">
    <property type="component" value="Unassembled WGS sequence"/>
</dbReference>
<protein>
    <recommendedName>
        <fullName evidence="10">Transmembrane protein</fullName>
    </recommendedName>
</protein>
<dbReference type="OMA" id="AYTRNKF"/>
<feature type="compositionally biased region" description="Basic and acidic residues" evidence="1">
    <location>
        <begin position="130"/>
        <end position="140"/>
    </location>
</feature>
<dbReference type="KEGG" id="ath:AT1G04555"/>
<evidence type="ECO:0000313" key="6">
    <source>
        <dbReference type="EMBL" id="VYS44993.1"/>
    </source>
</evidence>
<reference evidence="4 9" key="3">
    <citation type="submission" date="2019-12" db="EMBL/GenBank/DDBJ databases">
        <authorList>
            <person name="Jiao W.-B."/>
            <person name="Schneeberger K."/>
        </authorList>
    </citation>
    <scope>NUCLEOTIDE SEQUENCE [LARGE SCALE GENOMIC DNA]</scope>
    <source>
        <strain evidence="8">cv. An-1</strain>
        <strain evidence="9">cv. C24</strain>
    </source>
</reference>
<evidence type="ECO:0000256" key="2">
    <source>
        <dbReference type="SAM" id="Phobius"/>
    </source>
</evidence>
<reference evidence="5" key="2">
    <citation type="submission" date="2016-03" db="EMBL/GenBank/DDBJ databases">
        <title>Full-length assembly of Arabidopsis thaliana Ler reveals the complement of translocations and inversions.</title>
        <authorList>
            <person name="Zapata L."/>
            <person name="Schneeberger K."/>
            <person name="Ossowski S."/>
        </authorList>
    </citation>
    <scope>NUCLEOTIDE SEQUENCE [LARGE SCALE GENOMIC DNA]</scope>
    <source>
        <tissue evidence="5">Leaf</tissue>
    </source>
</reference>
<sequence>MDHQWRMRFSFKNATIALTVINVLIFLFLLQGFFTSSSSPSSSSSSRRLISAQLRYIKEAEELRLKMQPLELIRRVREIEQEASAGQETEQQKDVKQTTAVDLSKRLKDFRALNDASSLKALEEWRKRKMERARQRDLEKTGGVSSSTKTSS</sequence>
<evidence type="ECO:0000313" key="3">
    <source>
        <dbReference type="Araport" id="AT1G04555"/>
    </source>
</evidence>
<dbReference type="ExpressionAtlas" id="A0A178W895">
    <property type="expression patterns" value="baseline and differential"/>
</dbReference>
<organism evidence="5 7">
    <name type="scientific">Arabidopsis thaliana</name>
    <name type="common">Mouse-ear cress</name>
    <dbReference type="NCBI Taxonomy" id="3702"/>
    <lineage>
        <taxon>Eukaryota</taxon>
        <taxon>Viridiplantae</taxon>
        <taxon>Streptophyta</taxon>
        <taxon>Embryophyta</taxon>
        <taxon>Tracheophyta</taxon>
        <taxon>Spermatophyta</taxon>
        <taxon>Magnoliopsida</taxon>
        <taxon>eudicotyledons</taxon>
        <taxon>Gunneridae</taxon>
        <taxon>Pentapetalae</taxon>
        <taxon>rosids</taxon>
        <taxon>malvids</taxon>
        <taxon>Brassicales</taxon>
        <taxon>Brassicaceae</taxon>
        <taxon>Camelineae</taxon>
        <taxon>Arabidopsis</taxon>
    </lineage>
</organism>